<gene>
    <name evidence="1" type="ORF">METZ01_LOCUS8116</name>
</gene>
<accession>A0A381NKX8</accession>
<proteinExistence type="predicted"/>
<organism evidence="1">
    <name type="scientific">marine metagenome</name>
    <dbReference type="NCBI Taxonomy" id="408172"/>
    <lineage>
        <taxon>unclassified sequences</taxon>
        <taxon>metagenomes</taxon>
        <taxon>ecological metagenomes</taxon>
    </lineage>
</organism>
<evidence type="ECO:0000313" key="1">
    <source>
        <dbReference type="EMBL" id="SUZ55262.1"/>
    </source>
</evidence>
<protein>
    <submittedName>
        <fullName evidence="1">Uncharacterized protein</fullName>
    </submittedName>
</protein>
<name>A0A381NKX8_9ZZZZ</name>
<sequence>MLLYTNENYLTKETSHTVQEVFT</sequence>
<reference evidence="1" key="1">
    <citation type="submission" date="2018-05" db="EMBL/GenBank/DDBJ databases">
        <authorList>
            <person name="Lanie J.A."/>
            <person name="Ng W.-L."/>
            <person name="Kazmierczak K.M."/>
            <person name="Andrzejewski T.M."/>
            <person name="Davidsen T.M."/>
            <person name="Wayne K.J."/>
            <person name="Tettelin H."/>
            <person name="Glass J.I."/>
            <person name="Rusch D."/>
            <person name="Podicherti R."/>
            <person name="Tsui H.-C.T."/>
            <person name="Winkler M.E."/>
        </authorList>
    </citation>
    <scope>NUCLEOTIDE SEQUENCE</scope>
</reference>
<dbReference type="EMBL" id="UINC01000436">
    <property type="protein sequence ID" value="SUZ55262.1"/>
    <property type="molecule type" value="Genomic_DNA"/>
</dbReference>
<dbReference type="AlphaFoldDB" id="A0A381NKX8"/>